<proteinExistence type="predicted"/>
<evidence type="ECO:0000313" key="2">
    <source>
        <dbReference type="EMBL" id="AXH96936.1"/>
    </source>
</evidence>
<name>A0A345NPH8_9MICO</name>
<reference evidence="2 3" key="1">
    <citation type="submission" date="2018-07" db="EMBL/GenBank/DDBJ databases">
        <title>Complete genome sequencing of Ornithinimicrobium sp. AMA3305.</title>
        <authorList>
            <person name="Bae J.-W."/>
        </authorList>
    </citation>
    <scope>NUCLEOTIDE SEQUENCE [LARGE SCALE GENOMIC DNA]</scope>
    <source>
        <strain evidence="2 3">AMA3305</strain>
    </source>
</reference>
<dbReference type="EMBL" id="CP031229">
    <property type="protein sequence ID" value="AXH96936.1"/>
    <property type="molecule type" value="Genomic_DNA"/>
</dbReference>
<keyword evidence="1" id="KW-0472">Membrane</keyword>
<protein>
    <submittedName>
        <fullName evidence="2">Uncharacterized protein</fullName>
    </submittedName>
</protein>
<feature type="transmembrane region" description="Helical" evidence="1">
    <location>
        <begin position="66"/>
        <end position="90"/>
    </location>
</feature>
<feature type="transmembrane region" description="Helical" evidence="1">
    <location>
        <begin position="15"/>
        <end position="32"/>
    </location>
</feature>
<dbReference type="RefSeq" id="WP_114928877.1">
    <property type="nucleotide sequence ID" value="NZ_CP031229.1"/>
</dbReference>
<dbReference type="Proteomes" id="UP000253790">
    <property type="component" value="Chromosome"/>
</dbReference>
<feature type="transmembrane region" description="Helical" evidence="1">
    <location>
        <begin position="39"/>
        <end position="60"/>
    </location>
</feature>
<evidence type="ECO:0000313" key="3">
    <source>
        <dbReference type="Proteomes" id="UP000253790"/>
    </source>
</evidence>
<keyword evidence="1" id="KW-0812">Transmembrane</keyword>
<gene>
    <name evidence="2" type="ORF">DV701_13140</name>
</gene>
<sequence length="100" mass="10235">MPDIAQLIVRDIAEAPWLLVIIGVPLVLGGVAARAGSRLGWVAVGLTSAMLLVYLAYYAIPLPNLGAARVAVIAISVAFLASATAAIGYFRGSARVNSSA</sequence>
<keyword evidence="1" id="KW-1133">Transmembrane helix</keyword>
<accession>A0A345NPH8</accession>
<evidence type="ECO:0000256" key="1">
    <source>
        <dbReference type="SAM" id="Phobius"/>
    </source>
</evidence>
<dbReference type="AlphaFoldDB" id="A0A345NPH8"/>
<keyword evidence="3" id="KW-1185">Reference proteome</keyword>
<dbReference type="KEGG" id="orn:DV701_13140"/>
<organism evidence="2 3">
    <name type="scientific">Ornithinimicrobium avium</name>
    <dbReference type="NCBI Taxonomy" id="2283195"/>
    <lineage>
        <taxon>Bacteria</taxon>
        <taxon>Bacillati</taxon>
        <taxon>Actinomycetota</taxon>
        <taxon>Actinomycetes</taxon>
        <taxon>Micrococcales</taxon>
        <taxon>Ornithinimicrobiaceae</taxon>
        <taxon>Ornithinimicrobium</taxon>
    </lineage>
</organism>